<dbReference type="EMBL" id="LR134372">
    <property type="protein sequence ID" value="VEG84869.1"/>
    <property type="molecule type" value="Genomic_DNA"/>
</dbReference>
<gene>
    <name evidence="1" type="ORF">NCTC11541_00906</name>
</gene>
<accession>A0A3S4TFR1</accession>
<evidence type="ECO:0000313" key="1">
    <source>
        <dbReference type="EMBL" id="VEG84869.1"/>
    </source>
</evidence>
<evidence type="ECO:0000313" key="2">
    <source>
        <dbReference type="Proteomes" id="UP000278157"/>
    </source>
</evidence>
<dbReference type="Proteomes" id="UP000278157">
    <property type="component" value="Chromosome"/>
</dbReference>
<organism evidence="1 2">
    <name type="scientific">Campylobacter upsaliensis</name>
    <dbReference type="NCBI Taxonomy" id="28080"/>
    <lineage>
        <taxon>Bacteria</taxon>
        <taxon>Pseudomonadati</taxon>
        <taxon>Campylobacterota</taxon>
        <taxon>Epsilonproteobacteria</taxon>
        <taxon>Campylobacterales</taxon>
        <taxon>Campylobacteraceae</taxon>
        <taxon>Campylobacter</taxon>
    </lineage>
</organism>
<name>A0A3S4TFR1_CAMUP</name>
<reference evidence="1 2" key="1">
    <citation type="submission" date="2018-12" db="EMBL/GenBank/DDBJ databases">
        <authorList>
            <consortium name="Pathogen Informatics"/>
        </authorList>
    </citation>
    <scope>NUCLEOTIDE SEQUENCE [LARGE SCALE GENOMIC DNA]</scope>
    <source>
        <strain evidence="1 2">NCTC11541</strain>
    </source>
</reference>
<proteinExistence type="predicted"/>
<dbReference type="AlphaFoldDB" id="A0A3S4TFR1"/>
<protein>
    <submittedName>
        <fullName evidence="1">Uncharacterized protein</fullName>
    </submittedName>
</protein>
<sequence length="32" mass="3355">MKKDLINSLAGGGGGQCSSVISKEFKIYPRVA</sequence>